<accession>A0AB73B7H9</accession>
<proteinExistence type="predicted"/>
<organism evidence="2 3">
    <name type="scientific">Corynebacterium flavescens</name>
    <dbReference type="NCBI Taxonomy" id="28028"/>
    <lineage>
        <taxon>Bacteria</taxon>
        <taxon>Bacillati</taxon>
        <taxon>Actinomycetota</taxon>
        <taxon>Actinomycetes</taxon>
        <taxon>Mycobacteriales</taxon>
        <taxon>Corynebacteriaceae</taxon>
        <taxon>Corynebacterium</taxon>
    </lineage>
</organism>
<gene>
    <name evidence="2" type="ORF">CFL01nite_13330</name>
</gene>
<sequence length="77" mass="8398">MGTQIPMHREGGDDEGDESHIHGIKGPAKAGADEEFLVFCGYGQPVEAFTAREHALYRSPKHPHKGRGLGTINRDLC</sequence>
<name>A0AB73B7H9_CORFL</name>
<dbReference type="EMBL" id="BJNB01000018">
    <property type="protein sequence ID" value="GEB97838.1"/>
    <property type="molecule type" value="Genomic_DNA"/>
</dbReference>
<reference evidence="2 3" key="1">
    <citation type="submission" date="2019-06" db="EMBL/GenBank/DDBJ databases">
        <title>Whole genome shotgun sequence of Corynebacterium flavescens NBRC 14136.</title>
        <authorList>
            <person name="Hosoyama A."/>
            <person name="Uohara A."/>
            <person name="Ohji S."/>
            <person name="Ichikawa N."/>
        </authorList>
    </citation>
    <scope>NUCLEOTIDE SEQUENCE [LARGE SCALE GENOMIC DNA]</scope>
    <source>
        <strain evidence="2 3">NBRC 14136</strain>
    </source>
</reference>
<dbReference type="AlphaFoldDB" id="A0AB73B7H9"/>
<dbReference type="Proteomes" id="UP000315353">
    <property type="component" value="Unassembled WGS sequence"/>
</dbReference>
<feature type="region of interest" description="Disordered" evidence="1">
    <location>
        <begin position="1"/>
        <end position="27"/>
    </location>
</feature>
<evidence type="ECO:0000313" key="2">
    <source>
        <dbReference type="EMBL" id="GEB97838.1"/>
    </source>
</evidence>
<protein>
    <submittedName>
        <fullName evidence="2">Uncharacterized protein</fullName>
    </submittedName>
</protein>
<comment type="caution">
    <text evidence="2">The sequence shown here is derived from an EMBL/GenBank/DDBJ whole genome shotgun (WGS) entry which is preliminary data.</text>
</comment>
<evidence type="ECO:0000256" key="1">
    <source>
        <dbReference type="SAM" id="MobiDB-lite"/>
    </source>
</evidence>
<evidence type="ECO:0000313" key="3">
    <source>
        <dbReference type="Proteomes" id="UP000315353"/>
    </source>
</evidence>